<evidence type="ECO:0000313" key="2">
    <source>
        <dbReference type="EMBL" id="MBA5630066.1"/>
    </source>
</evidence>
<dbReference type="AlphaFoldDB" id="A0A838ZSV9"/>
<dbReference type="InterPro" id="IPR005901">
    <property type="entry name" value="GLPGLI"/>
</dbReference>
<reference evidence="2 3" key="1">
    <citation type="submission" date="2020-07" db="EMBL/GenBank/DDBJ databases">
        <title>Moheibacter lacus sp. nov., a member of the family Flavobacteriaceae isolated from freshwater lake sediment.</title>
        <authorList>
            <person name="Liu Y."/>
        </authorList>
    </citation>
    <scope>NUCLEOTIDE SEQUENCE [LARGE SCALE GENOMIC DNA]</scope>
    <source>
        <strain evidence="2 3">BDHS18</strain>
    </source>
</reference>
<dbReference type="Proteomes" id="UP000552241">
    <property type="component" value="Unassembled WGS sequence"/>
</dbReference>
<evidence type="ECO:0000313" key="3">
    <source>
        <dbReference type="Proteomes" id="UP000552241"/>
    </source>
</evidence>
<keyword evidence="1" id="KW-0732">Signal</keyword>
<dbReference type="EMBL" id="JACDZE010000003">
    <property type="protein sequence ID" value="MBA5630066.1"/>
    <property type="molecule type" value="Genomic_DNA"/>
</dbReference>
<keyword evidence="3" id="KW-1185">Reference proteome</keyword>
<proteinExistence type="predicted"/>
<feature type="signal peptide" evidence="1">
    <location>
        <begin position="1"/>
        <end position="23"/>
    </location>
</feature>
<protein>
    <submittedName>
        <fullName evidence="2">GLPGLI family protein</fullName>
    </submittedName>
</protein>
<name>A0A838ZSV9_9FLAO</name>
<dbReference type="RefSeq" id="WP_182043672.1">
    <property type="nucleotide sequence ID" value="NZ_JACDZE010000003.1"/>
</dbReference>
<feature type="chain" id="PRO_5033016434" evidence="1">
    <location>
        <begin position="24"/>
        <end position="255"/>
    </location>
</feature>
<gene>
    <name evidence="2" type="ORF">HU137_09810</name>
</gene>
<dbReference type="Pfam" id="PF09697">
    <property type="entry name" value="Porph_ging"/>
    <property type="match status" value="1"/>
</dbReference>
<accession>A0A838ZSV9</accession>
<organism evidence="2 3">
    <name type="scientific">Moheibacter lacus</name>
    <dbReference type="NCBI Taxonomy" id="2745851"/>
    <lineage>
        <taxon>Bacteria</taxon>
        <taxon>Pseudomonadati</taxon>
        <taxon>Bacteroidota</taxon>
        <taxon>Flavobacteriia</taxon>
        <taxon>Flavobacteriales</taxon>
        <taxon>Weeksellaceae</taxon>
        <taxon>Moheibacter</taxon>
    </lineage>
</organism>
<sequence length="255" mass="30384">MKKILNLLIFCLSISLFSQKNLAVTYKTSIANLETNAILIASKTHSMYEEGIEFKEREMNEFEPNSFTIGGWDHMRIFQNLKEPEVLKIQMFKNEDRFSYVDKDYYISDTIPKLNWEFINHHEEIEILGYKCKEARLKFRGSEFKAYYTTEIPTTFGPWKFHGLPGLILRVSSVDNPKIYWEVEEIIYPYEEAKIADVSAMNFNLSMKEYIQNFDDLVEKRGRAFAARMGSSYQSIPKNMRRQMTRERKYEWETW</sequence>
<dbReference type="NCBIfam" id="TIGR01200">
    <property type="entry name" value="GLPGLI"/>
    <property type="match status" value="1"/>
</dbReference>
<comment type="caution">
    <text evidence="2">The sequence shown here is derived from an EMBL/GenBank/DDBJ whole genome shotgun (WGS) entry which is preliminary data.</text>
</comment>
<evidence type="ECO:0000256" key="1">
    <source>
        <dbReference type="SAM" id="SignalP"/>
    </source>
</evidence>